<evidence type="ECO:0000313" key="2">
    <source>
        <dbReference type="EMBL" id="QMV44800.1"/>
    </source>
</evidence>
<keyword evidence="1" id="KW-1133">Transmembrane helix</keyword>
<protein>
    <submittedName>
        <fullName evidence="2">Uncharacterized protein</fullName>
    </submittedName>
</protein>
<keyword evidence="1" id="KW-0472">Membrane</keyword>
<feature type="transmembrane region" description="Helical" evidence="1">
    <location>
        <begin position="38"/>
        <end position="57"/>
    </location>
</feature>
<evidence type="ECO:0000256" key="1">
    <source>
        <dbReference type="SAM" id="Phobius"/>
    </source>
</evidence>
<name>A0A7G5C6G6_9BACL</name>
<accession>A0A7G5C6G6</accession>
<dbReference type="AlphaFoldDB" id="A0A7G5C6G6"/>
<keyword evidence="1" id="KW-0812">Transmembrane</keyword>
<organism evidence="2 3">
    <name type="scientific">Cohnella cholangitidis</name>
    <dbReference type="NCBI Taxonomy" id="2598458"/>
    <lineage>
        <taxon>Bacteria</taxon>
        <taxon>Bacillati</taxon>
        <taxon>Bacillota</taxon>
        <taxon>Bacilli</taxon>
        <taxon>Bacillales</taxon>
        <taxon>Paenibacillaceae</taxon>
        <taxon>Cohnella</taxon>
    </lineage>
</organism>
<dbReference type="KEGG" id="cchl:FPL14_29300"/>
<dbReference type="EMBL" id="CP041969">
    <property type="protein sequence ID" value="QMV44800.1"/>
    <property type="molecule type" value="Genomic_DNA"/>
</dbReference>
<evidence type="ECO:0000313" key="3">
    <source>
        <dbReference type="Proteomes" id="UP000515679"/>
    </source>
</evidence>
<keyword evidence="3" id="KW-1185">Reference proteome</keyword>
<sequence length="66" mass="7444">MVVLKIYKKRKVVLFIIKGTSIQKFVLIDLMLGTGLYYVVKIIYSSVIVATIGSLIGTEGVKRLRR</sequence>
<reference evidence="2 3" key="1">
    <citation type="submission" date="2019-07" db="EMBL/GenBank/DDBJ databases">
        <authorList>
            <person name="Kim J.K."/>
            <person name="Cheong H.-M."/>
            <person name="Choi Y."/>
            <person name="Hwang K.J."/>
            <person name="Lee S."/>
            <person name="Choi C."/>
        </authorList>
    </citation>
    <scope>NUCLEOTIDE SEQUENCE [LARGE SCALE GENOMIC DNA]</scope>
    <source>
        <strain evidence="2 3">KS 22</strain>
    </source>
</reference>
<proteinExistence type="predicted"/>
<dbReference type="Proteomes" id="UP000515679">
    <property type="component" value="Chromosome"/>
</dbReference>
<gene>
    <name evidence="2" type="ORF">FPL14_29300</name>
</gene>
<feature type="transmembrane region" description="Helical" evidence="1">
    <location>
        <begin position="12"/>
        <end position="32"/>
    </location>
</feature>